<keyword evidence="8" id="KW-0732">Signal</keyword>
<dbReference type="OrthoDB" id="9814887at2"/>
<dbReference type="AlphaFoldDB" id="A0A4R4DCZ5"/>
<evidence type="ECO:0000256" key="1">
    <source>
        <dbReference type="ARBA" id="ARBA00001947"/>
    </source>
</evidence>
<evidence type="ECO:0000313" key="11">
    <source>
        <dbReference type="Proteomes" id="UP000295023"/>
    </source>
</evidence>
<feature type="compositionally biased region" description="Basic and acidic residues" evidence="7">
    <location>
        <begin position="444"/>
        <end position="474"/>
    </location>
</feature>
<dbReference type="Gene3D" id="3.30.2010.10">
    <property type="entry name" value="Metalloproteases ('zincins'), catalytic domain"/>
    <property type="match status" value="1"/>
</dbReference>
<sequence length="474" mass="50967">MRKAWALISALLVMLASLVPFFAPGTARAQGGATPVVTIRDAEAEAFLRAVAHPLFRAAGVDPALVRITLVQARPINAFVTTGNRMFVNTGLIQQAEGVAEVAGVLAHETGHIAGGHVTRLPEEMRNAFLKSIAGLLIGGAAALGGGRNVGGDAAGAILLGSQAMAQGEFYAFTRAQEQAADQAGLAYLDRLGWSSRGLGTLLGRLREQEGLVTARQDVYFRTHPLSKDRLEFVMEHVVRSPAGASPFPPALEGAFRMVRAKLDGFIDAPAATWKRYPDSEAGPAARYARAIAQYRSGRPDHALEILAPLTREQPGNAWVRELQGQILFEAGRPREAVAPLREAARLMPAESLIRLALGRALMEAGDAASLRAAVPELEASARLERENGFAWRQLGIAQGRLGNTPQADLALAEAAMAEGDTPRVRLLARRAEEALPPGPARLRAQDLRAAARRDNLTREQREQDDAMRRRPFQ</sequence>
<comment type="caution">
    <text evidence="10">The sequence shown here is derived from an EMBL/GenBank/DDBJ whole genome shotgun (WGS) entry which is preliminary data.</text>
</comment>
<keyword evidence="5" id="KW-0862">Zinc</keyword>
<dbReference type="GO" id="GO:0051603">
    <property type="term" value="P:proteolysis involved in protein catabolic process"/>
    <property type="evidence" value="ECO:0007669"/>
    <property type="project" value="TreeGrafter"/>
</dbReference>
<keyword evidence="11" id="KW-1185">Reference proteome</keyword>
<protein>
    <submittedName>
        <fullName evidence="10">Tetratricopeptide repeat protein</fullName>
    </submittedName>
</protein>
<evidence type="ECO:0000256" key="2">
    <source>
        <dbReference type="ARBA" id="ARBA00022670"/>
    </source>
</evidence>
<organism evidence="10 11">
    <name type="scientific">Roseicella aquatilis</name>
    <dbReference type="NCBI Taxonomy" id="2527868"/>
    <lineage>
        <taxon>Bacteria</taxon>
        <taxon>Pseudomonadati</taxon>
        <taxon>Pseudomonadota</taxon>
        <taxon>Alphaproteobacteria</taxon>
        <taxon>Acetobacterales</taxon>
        <taxon>Roseomonadaceae</taxon>
        <taxon>Roseicella</taxon>
    </lineage>
</organism>
<evidence type="ECO:0000313" key="10">
    <source>
        <dbReference type="EMBL" id="TCZ57851.1"/>
    </source>
</evidence>
<feature type="signal peptide" evidence="8">
    <location>
        <begin position="1"/>
        <end position="29"/>
    </location>
</feature>
<evidence type="ECO:0000256" key="5">
    <source>
        <dbReference type="ARBA" id="ARBA00022833"/>
    </source>
</evidence>
<keyword evidence="3" id="KW-0479">Metal-binding</keyword>
<evidence type="ECO:0000259" key="9">
    <source>
        <dbReference type="Pfam" id="PF01435"/>
    </source>
</evidence>
<dbReference type="PANTHER" id="PTHR22726">
    <property type="entry name" value="METALLOENDOPEPTIDASE OMA1"/>
    <property type="match status" value="1"/>
</dbReference>
<evidence type="ECO:0000256" key="8">
    <source>
        <dbReference type="SAM" id="SignalP"/>
    </source>
</evidence>
<evidence type="ECO:0000256" key="3">
    <source>
        <dbReference type="ARBA" id="ARBA00022723"/>
    </source>
</evidence>
<comment type="cofactor">
    <cofactor evidence="1">
        <name>Zn(2+)</name>
        <dbReference type="ChEBI" id="CHEBI:29105"/>
    </cofactor>
</comment>
<dbReference type="GO" id="GO:0004222">
    <property type="term" value="F:metalloendopeptidase activity"/>
    <property type="evidence" value="ECO:0007669"/>
    <property type="project" value="InterPro"/>
</dbReference>
<name>A0A4R4DCZ5_9PROT</name>
<feature type="chain" id="PRO_5020855221" evidence="8">
    <location>
        <begin position="30"/>
        <end position="474"/>
    </location>
</feature>
<feature type="domain" description="Peptidase M48" evidence="9">
    <location>
        <begin position="47"/>
        <end position="234"/>
    </location>
</feature>
<dbReference type="InterPro" id="IPR011990">
    <property type="entry name" value="TPR-like_helical_dom_sf"/>
</dbReference>
<dbReference type="EMBL" id="SKBM01000018">
    <property type="protein sequence ID" value="TCZ57851.1"/>
    <property type="molecule type" value="Genomic_DNA"/>
</dbReference>
<keyword evidence="4" id="KW-0378">Hydrolase</keyword>
<keyword evidence="6" id="KW-0482">Metalloprotease</keyword>
<dbReference type="CDD" id="cd07324">
    <property type="entry name" value="M48C_Oma1-like"/>
    <property type="match status" value="1"/>
</dbReference>
<dbReference type="SUPFAM" id="SSF48452">
    <property type="entry name" value="TPR-like"/>
    <property type="match status" value="1"/>
</dbReference>
<dbReference type="Pfam" id="PF01435">
    <property type="entry name" value="Peptidase_M48"/>
    <property type="match status" value="1"/>
</dbReference>
<feature type="region of interest" description="Disordered" evidence="7">
    <location>
        <begin position="432"/>
        <end position="474"/>
    </location>
</feature>
<dbReference type="Proteomes" id="UP000295023">
    <property type="component" value="Unassembled WGS sequence"/>
</dbReference>
<accession>A0A4R4DCZ5</accession>
<proteinExistence type="predicted"/>
<dbReference type="GO" id="GO:0016020">
    <property type="term" value="C:membrane"/>
    <property type="evidence" value="ECO:0007669"/>
    <property type="project" value="TreeGrafter"/>
</dbReference>
<dbReference type="InterPro" id="IPR051156">
    <property type="entry name" value="Mito/Outer_Membr_Metalloprot"/>
</dbReference>
<dbReference type="Gene3D" id="1.25.40.10">
    <property type="entry name" value="Tetratricopeptide repeat domain"/>
    <property type="match status" value="1"/>
</dbReference>
<gene>
    <name evidence="10" type="ORF">EXY23_17995</name>
</gene>
<keyword evidence="2" id="KW-0645">Protease</keyword>
<dbReference type="GO" id="GO:0046872">
    <property type="term" value="F:metal ion binding"/>
    <property type="evidence" value="ECO:0007669"/>
    <property type="project" value="UniProtKB-KW"/>
</dbReference>
<dbReference type="PANTHER" id="PTHR22726:SF1">
    <property type="entry name" value="METALLOENDOPEPTIDASE OMA1, MITOCHONDRIAL"/>
    <property type="match status" value="1"/>
</dbReference>
<dbReference type="InterPro" id="IPR001915">
    <property type="entry name" value="Peptidase_M48"/>
</dbReference>
<reference evidence="10 11" key="1">
    <citation type="submission" date="2019-03" db="EMBL/GenBank/DDBJ databases">
        <title>Paracraurococcus aquatilis NE82 genome sequence.</title>
        <authorList>
            <person name="Zhao Y."/>
            <person name="Du Z."/>
        </authorList>
    </citation>
    <scope>NUCLEOTIDE SEQUENCE [LARGE SCALE GENOMIC DNA]</scope>
    <source>
        <strain evidence="10 11">NE82</strain>
    </source>
</reference>
<evidence type="ECO:0000256" key="6">
    <source>
        <dbReference type="ARBA" id="ARBA00023049"/>
    </source>
</evidence>
<evidence type="ECO:0000256" key="4">
    <source>
        <dbReference type="ARBA" id="ARBA00022801"/>
    </source>
</evidence>
<evidence type="ECO:0000256" key="7">
    <source>
        <dbReference type="SAM" id="MobiDB-lite"/>
    </source>
</evidence>
<dbReference type="RefSeq" id="WP_132292520.1">
    <property type="nucleotide sequence ID" value="NZ_SKBM01000018.1"/>
</dbReference>